<evidence type="ECO:0000313" key="9">
    <source>
        <dbReference type="Proteomes" id="UP000050497"/>
    </source>
</evidence>
<evidence type="ECO:0000256" key="3">
    <source>
        <dbReference type="ARBA" id="ARBA00022741"/>
    </source>
</evidence>
<accession>A0A0P8A375</accession>
<dbReference type="SUPFAM" id="SSF53613">
    <property type="entry name" value="Ribokinase-like"/>
    <property type="match status" value="1"/>
</dbReference>
<name>A0A0P8A375_9HYPH</name>
<comment type="similarity">
    <text evidence="1">Belongs to the carbohydrate kinase PfkB family.</text>
</comment>
<dbReference type="InterPro" id="IPR002139">
    <property type="entry name" value="Ribo/fructo_kinase"/>
</dbReference>
<dbReference type="STRING" id="1653334.GA0071312_1177"/>
<dbReference type="Proteomes" id="UP000182800">
    <property type="component" value="Unassembled WGS sequence"/>
</dbReference>
<evidence type="ECO:0000256" key="4">
    <source>
        <dbReference type="ARBA" id="ARBA00022777"/>
    </source>
</evidence>
<dbReference type="Gene3D" id="3.40.1190.20">
    <property type="match status" value="1"/>
</dbReference>
<evidence type="ECO:0000256" key="5">
    <source>
        <dbReference type="ARBA" id="ARBA00022840"/>
    </source>
</evidence>
<evidence type="ECO:0000256" key="1">
    <source>
        <dbReference type="ARBA" id="ARBA00010688"/>
    </source>
</evidence>
<dbReference type="EMBL" id="FMBM01000001">
    <property type="protein sequence ID" value="SCC79808.1"/>
    <property type="molecule type" value="Genomic_DNA"/>
</dbReference>
<dbReference type="GO" id="GO:0016301">
    <property type="term" value="F:kinase activity"/>
    <property type="evidence" value="ECO:0007669"/>
    <property type="project" value="UniProtKB-KW"/>
</dbReference>
<dbReference type="CDD" id="cd01166">
    <property type="entry name" value="KdgK"/>
    <property type="match status" value="1"/>
</dbReference>
<organism evidence="7 9">
    <name type="scientific">Saliniramus fredricksonii</name>
    <dbReference type="NCBI Taxonomy" id="1653334"/>
    <lineage>
        <taxon>Bacteria</taxon>
        <taxon>Pseudomonadati</taxon>
        <taxon>Pseudomonadota</taxon>
        <taxon>Alphaproteobacteria</taxon>
        <taxon>Hyphomicrobiales</taxon>
        <taxon>Salinarimonadaceae</taxon>
        <taxon>Saliniramus</taxon>
    </lineage>
</organism>
<dbReference type="OrthoDB" id="9775849at2"/>
<dbReference type="EMBL" id="LJSX01000023">
    <property type="protein sequence ID" value="KPQ09683.1"/>
    <property type="molecule type" value="Genomic_DNA"/>
</dbReference>
<comment type="caution">
    <text evidence="7">The sequence shown here is derived from an EMBL/GenBank/DDBJ whole genome shotgun (WGS) entry which is preliminary data.</text>
</comment>
<keyword evidence="4 7" id="KW-0418">Kinase</keyword>
<dbReference type="PANTHER" id="PTHR43085">
    <property type="entry name" value="HEXOKINASE FAMILY MEMBER"/>
    <property type="match status" value="1"/>
</dbReference>
<dbReference type="Proteomes" id="UP000050497">
    <property type="component" value="Unassembled WGS sequence"/>
</dbReference>
<evidence type="ECO:0000313" key="10">
    <source>
        <dbReference type="Proteomes" id="UP000182800"/>
    </source>
</evidence>
<feature type="domain" description="Carbohydrate kinase PfkB" evidence="6">
    <location>
        <begin position="35"/>
        <end position="306"/>
    </location>
</feature>
<proteinExistence type="inferred from homology"/>
<dbReference type="InterPro" id="IPR050306">
    <property type="entry name" value="PfkB_Carbo_kinase"/>
</dbReference>
<keyword evidence="3" id="KW-0547">Nucleotide-binding</keyword>
<protein>
    <submittedName>
        <fullName evidence="7 8">2-dehydro-3-deoxygluconokinase</fullName>
    </submittedName>
</protein>
<keyword evidence="2" id="KW-0808">Transferase</keyword>
<dbReference type="GO" id="GO:0005524">
    <property type="term" value="F:ATP binding"/>
    <property type="evidence" value="ECO:0007669"/>
    <property type="project" value="UniProtKB-KW"/>
</dbReference>
<keyword evidence="5" id="KW-0067">ATP-binding</keyword>
<dbReference type="Pfam" id="PF00294">
    <property type="entry name" value="PfkB"/>
    <property type="match status" value="1"/>
</dbReference>
<sequence length="323" mass="33165">MGPASACADHDARFDLLALGEPLIEFNADASDDRCLRGFGGDVSNVAVAAARLGARTGFLGALGADAFGDDVMALWAREGVDTACVRRDPQAPTGAYLVEHGGAQGHRFAYLRASSAATRYALDDAARAALASTRILHLSAISQGISLAACDTGFEAMALAREAGARIAYDTNLRLALWPLPRARAIIREALRLCDIALPGHEDAAKIFGTRDPEALLDHCLEGGCAIVAMTLGAQGAIIATPHARRRIPAFPVTARDATGAGDAFDAAFLVHLQETGDPFAAGQYACIAAALSTTGYGAIAPLPDRAAVEAAGANLSADGGG</sequence>
<gene>
    <name evidence="7" type="primary">kdgK</name>
    <name evidence="8" type="ORF">GA0071312_1177</name>
    <name evidence="7" type="ORF">HLUCCO17_13655</name>
</gene>
<dbReference type="AlphaFoldDB" id="A0A0P8A375"/>
<reference evidence="8 10" key="2">
    <citation type="submission" date="2016-08" db="EMBL/GenBank/DDBJ databases">
        <authorList>
            <person name="Varghese N."/>
            <person name="Submissions Spin"/>
        </authorList>
    </citation>
    <scope>NUCLEOTIDE SEQUENCE [LARGE SCALE GENOMIC DNA]</scope>
    <source>
        <strain evidence="8 10">HL-109</strain>
    </source>
</reference>
<keyword evidence="10" id="KW-1185">Reference proteome</keyword>
<evidence type="ECO:0000256" key="2">
    <source>
        <dbReference type="ARBA" id="ARBA00022679"/>
    </source>
</evidence>
<dbReference type="PRINTS" id="PR00990">
    <property type="entry name" value="RIBOKINASE"/>
</dbReference>
<evidence type="ECO:0000313" key="7">
    <source>
        <dbReference type="EMBL" id="KPQ09683.1"/>
    </source>
</evidence>
<dbReference type="InterPro" id="IPR029056">
    <property type="entry name" value="Ribokinase-like"/>
</dbReference>
<evidence type="ECO:0000259" key="6">
    <source>
        <dbReference type="Pfam" id="PF00294"/>
    </source>
</evidence>
<dbReference type="InterPro" id="IPR011611">
    <property type="entry name" value="PfkB_dom"/>
</dbReference>
<reference evidence="7 9" key="1">
    <citation type="submission" date="2015-09" db="EMBL/GenBank/DDBJ databases">
        <title>Identification and resolution of microdiversity through metagenomic sequencing of parallel consortia.</title>
        <authorList>
            <person name="Nelson W.C."/>
            <person name="Romine M.F."/>
            <person name="Lindemann S.R."/>
        </authorList>
    </citation>
    <scope>NUCLEOTIDE SEQUENCE [LARGE SCALE GENOMIC DNA]</scope>
    <source>
        <strain evidence="7">HL-109</strain>
    </source>
</reference>
<dbReference type="RefSeq" id="WP_074443956.1">
    <property type="nucleotide sequence ID" value="NZ_FMBM01000001.1"/>
</dbReference>
<dbReference type="PANTHER" id="PTHR43085:SF1">
    <property type="entry name" value="PSEUDOURIDINE KINASE-RELATED"/>
    <property type="match status" value="1"/>
</dbReference>
<evidence type="ECO:0000313" key="8">
    <source>
        <dbReference type="EMBL" id="SCC79808.1"/>
    </source>
</evidence>
<dbReference type="PATRIC" id="fig|1653334.4.peg.481"/>